<feature type="region of interest" description="Disordered" evidence="1">
    <location>
        <begin position="1"/>
        <end position="33"/>
    </location>
</feature>
<dbReference type="Proteomes" id="UP000634529">
    <property type="component" value="Unassembled WGS sequence"/>
</dbReference>
<dbReference type="RefSeq" id="WP_192027448.1">
    <property type="nucleotide sequence ID" value="NZ_JACYTN010000047.1"/>
</dbReference>
<dbReference type="EMBL" id="JACYTN010000047">
    <property type="protein sequence ID" value="MBD8501245.1"/>
    <property type="molecule type" value="Genomic_DNA"/>
</dbReference>
<proteinExistence type="predicted"/>
<feature type="non-terminal residue" evidence="2">
    <location>
        <position position="237"/>
    </location>
</feature>
<name>A0ABR9B708_9BACL</name>
<feature type="region of interest" description="Disordered" evidence="1">
    <location>
        <begin position="84"/>
        <end position="104"/>
    </location>
</feature>
<evidence type="ECO:0000313" key="3">
    <source>
        <dbReference type="Proteomes" id="UP000634529"/>
    </source>
</evidence>
<gene>
    <name evidence="2" type="ORF">IFO66_23510</name>
</gene>
<sequence>MMNDDEQLAQDDEHTGGGNDQVTQESKQVGRREAERLERAIQLEAESAATGAKLKAELYQMYDRTARHLRRMVNDFYGRFASRSSSRSQAAKGANEINEINGVPGARRGLSYDQAVKHLKPAEIKEWKDSIALRADRIDKETDPSVRERLQEKLKGITCGTSPPNSRFDVLSGSMRMALDELDVAGARQMGRAFEMLLSDVYAKKISDMKQRDEEQFGDKEIRDNRLDAEEIAKVLS</sequence>
<comment type="caution">
    <text evidence="2">The sequence shown here is derived from an EMBL/GenBank/DDBJ whole genome shotgun (WGS) entry which is preliminary data.</text>
</comment>
<keyword evidence="3" id="KW-1185">Reference proteome</keyword>
<organism evidence="2 3">
    <name type="scientific">Paenibacillus arenosi</name>
    <dbReference type="NCBI Taxonomy" id="2774142"/>
    <lineage>
        <taxon>Bacteria</taxon>
        <taxon>Bacillati</taxon>
        <taxon>Bacillota</taxon>
        <taxon>Bacilli</taxon>
        <taxon>Bacillales</taxon>
        <taxon>Paenibacillaceae</taxon>
        <taxon>Paenibacillus</taxon>
    </lineage>
</organism>
<evidence type="ECO:0000256" key="1">
    <source>
        <dbReference type="SAM" id="MobiDB-lite"/>
    </source>
</evidence>
<feature type="compositionally biased region" description="Acidic residues" evidence="1">
    <location>
        <begin position="1"/>
        <end position="10"/>
    </location>
</feature>
<evidence type="ECO:0000313" key="2">
    <source>
        <dbReference type="EMBL" id="MBD8501245.1"/>
    </source>
</evidence>
<accession>A0ABR9B708</accession>
<protein>
    <submittedName>
        <fullName evidence="2">Uncharacterized protein</fullName>
    </submittedName>
</protein>
<reference evidence="2 3" key="1">
    <citation type="submission" date="2020-09" db="EMBL/GenBank/DDBJ databases">
        <title>Paenibacillus sp. CAU 1523 isolated from sand of Haeundae Beach.</title>
        <authorList>
            <person name="Kim W."/>
        </authorList>
    </citation>
    <scope>NUCLEOTIDE SEQUENCE [LARGE SCALE GENOMIC DNA]</scope>
    <source>
        <strain evidence="2 3">CAU 1523</strain>
    </source>
</reference>